<dbReference type="EMBL" id="ML977018">
    <property type="protein sequence ID" value="KAF1951321.1"/>
    <property type="molecule type" value="Genomic_DNA"/>
</dbReference>
<dbReference type="GO" id="GO:0016787">
    <property type="term" value="F:hydrolase activity"/>
    <property type="evidence" value="ECO:0007669"/>
    <property type="project" value="UniProtKB-KW"/>
</dbReference>
<evidence type="ECO:0000256" key="2">
    <source>
        <dbReference type="SAM" id="MobiDB-lite"/>
    </source>
</evidence>
<feature type="compositionally biased region" description="Polar residues" evidence="2">
    <location>
        <begin position="1121"/>
        <end position="1143"/>
    </location>
</feature>
<dbReference type="GO" id="GO:0004386">
    <property type="term" value="F:helicase activity"/>
    <property type="evidence" value="ECO:0007669"/>
    <property type="project" value="InterPro"/>
</dbReference>
<keyword evidence="1" id="KW-0347">Helicase</keyword>
<keyword evidence="1" id="KW-0547">Nucleotide-binding</keyword>
<feature type="region of interest" description="Disordered" evidence="2">
    <location>
        <begin position="1119"/>
        <end position="1161"/>
    </location>
</feature>
<dbReference type="GO" id="GO:0031380">
    <property type="term" value="C:nuclear RNA-directed RNA polymerase complex"/>
    <property type="evidence" value="ECO:0007669"/>
    <property type="project" value="TreeGrafter"/>
</dbReference>
<dbReference type="InterPro" id="IPR057373">
    <property type="entry name" value="ZNFX1"/>
</dbReference>
<dbReference type="FunFam" id="3.40.50.300:FF:001366">
    <property type="entry name" value="ATP binding protein, putative"/>
    <property type="match status" value="1"/>
</dbReference>
<dbReference type="Pfam" id="PF13086">
    <property type="entry name" value="AAA_11"/>
    <property type="match status" value="1"/>
</dbReference>
<feature type="compositionally biased region" description="Basic and acidic residues" evidence="2">
    <location>
        <begin position="1209"/>
        <end position="1219"/>
    </location>
</feature>
<feature type="domain" description="ZNFX1" evidence="5">
    <location>
        <begin position="187"/>
        <end position="283"/>
    </location>
</feature>
<protein>
    <submittedName>
        <fullName evidence="6">P-loop containing nucleoside triphosphate hydrolase protein</fullName>
    </submittedName>
</protein>
<dbReference type="PANTHER" id="PTHR10887:SF341">
    <property type="entry name" value="NFX1-TYPE ZINC FINGER-CONTAINING PROTEIN 1"/>
    <property type="match status" value="1"/>
</dbReference>
<dbReference type="GO" id="GO:0031048">
    <property type="term" value="P:regulatory ncRNA-mediated heterochromatin formation"/>
    <property type="evidence" value="ECO:0007669"/>
    <property type="project" value="TreeGrafter"/>
</dbReference>
<dbReference type="InterPro" id="IPR045055">
    <property type="entry name" value="DNA2/NAM7-like"/>
</dbReference>
<organism evidence="6 7">
    <name type="scientific">Byssothecium circinans</name>
    <dbReference type="NCBI Taxonomy" id="147558"/>
    <lineage>
        <taxon>Eukaryota</taxon>
        <taxon>Fungi</taxon>
        <taxon>Dikarya</taxon>
        <taxon>Ascomycota</taxon>
        <taxon>Pezizomycotina</taxon>
        <taxon>Dothideomycetes</taxon>
        <taxon>Pleosporomycetidae</taxon>
        <taxon>Pleosporales</taxon>
        <taxon>Massarineae</taxon>
        <taxon>Massarinaceae</taxon>
        <taxon>Byssothecium</taxon>
    </lineage>
</organism>
<dbReference type="Pfam" id="PF25396">
    <property type="entry name" value="ZNFX1"/>
    <property type="match status" value="1"/>
</dbReference>
<evidence type="ECO:0000313" key="6">
    <source>
        <dbReference type="EMBL" id="KAF1951321.1"/>
    </source>
</evidence>
<accession>A0A6A5TFG1</accession>
<dbReference type="Pfam" id="PF13087">
    <property type="entry name" value="AAA_12"/>
    <property type="match status" value="1"/>
</dbReference>
<feature type="region of interest" description="Disordered" evidence="2">
    <location>
        <begin position="1"/>
        <end position="24"/>
    </location>
</feature>
<dbReference type="Proteomes" id="UP000800035">
    <property type="component" value="Unassembled WGS sequence"/>
</dbReference>
<evidence type="ECO:0000259" key="3">
    <source>
        <dbReference type="Pfam" id="PF13086"/>
    </source>
</evidence>
<feature type="domain" description="DNA2/NAM7 helicase-like C-terminal" evidence="4">
    <location>
        <begin position="743"/>
        <end position="931"/>
    </location>
</feature>
<proteinExistence type="predicted"/>
<gene>
    <name evidence="6" type="ORF">CC80DRAFT_575486</name>
</gene>
<keyword evidence="6" id="KW-0378">Hydrolase</keyword>
<dbReference type="Gene3D" id="3.40.50.300">
    <property type="entry name" value="P-loop containing nucleotide triphosphate hydrolases"/>
    <property type="match status" value="3"/>
</dbReference>
<evidence type="ECO:0000313" key="7">
    <source>
        <dbReference type="Proteomes" id="UP000800035"/>
    </source>
</evidence>
<dbReference type="InterPro" id="IPR041677">
    <property type="entry name" value="DNA2/NAM7_AAA_11"/>
</dbReference>
<reference evidence="6" key="1">
    <citation type="journal article" date="2020" name="Stud. Mycol.">
        <title>101 Dothideomycetes genomes: a test case for predicting lifestyles and emergence of pathogens.</title>
        <authorList>
            <person name="Haridas S."/>
            <person name="Albert R."/>
            <person name="Binder M."/>
            <person name="Bloem J."/>
            <person name="Labutti K."/>
            <person name="Salamov A."/>
            <person name="Andreopoulos B."/>
            <person name="Baker S."/>
            <person name="Barry K."/>
            <person name="Bills G."/>
            <person name="Bluhm B."/>
            <person name="Cannon C."/>
            <person name="Castanera R."/>
            <person name="Culley D."/>
            <person name="Daum C."/>
            <person name="Ezra D."/>
            <person name="Gonzalez J."/>
            <person name="Henrissat B."/>
            <person name="Kuo A."/>
            <person name="Liang C."/>
            <person name="Lipzen A."/>
            <person name="Lutzoni F."/>
            <person name="Magnuson J."/>
            <person name="Mondo S."/>
            <person name="Nolan M."/>
            <person name="Ohm R."/>
            <person name="Pangilinan J."/>
            <person name="Park H.-J."/>
            <person name="Ramirez L."/>
            <person name="Alfaro M."/>
            <person name="Sun H."/>
            <person name="Tritt A."/>
            <person name="Yoshinaga Y."/>
            <person name="Zwiers L.-H."/>
            <person name="Turgeon B."/>
            <person name="Goodwin S."/>
            <person name="Spatafora J."/>
            <person name="Crous P."/>
            <person name="Grigoriev I."/>
        </authorList>
    </citation>
    <scope>NUCLEOTIDE SEQUENCE</scope>
    <source>
        <strain evidence="6">CBS 675.92</strain>
    </source>
</reference>
<feature type="domain" description="DNA2/NAM7 helicase helicase" evidence="3">
    <location>
        <begin position="351"/>
        <end position="729"/>
    </location>
</feature>
<dbReference type="InterPro" id="IPR047187">
    <property type="entry name" value="SF1_C_Upf1"/>
</dbReference>
<name>A0A6A5TFG1_9PLEO</name>
<dbReference type="SUPFAM" id="SSF52540">
    <property type="entry name" value="P-loop containing nucleoside triphosphate hydrolases"/>
    <property type="match status" value="1"/>
</dbReference>
<dbReference type="InterPro" id="IPR027417">
    <property type="entry name" value="P-loop_NTPase"/>
</dbReference>
<evidence type="ECO:0000259" key="4">
    <source>
        <dbReference type="Pfam" id="PF13087"/>
    </source>
</evidence>
<evidence type="ECO:0000259" key="5">
    <source>
        <dbReference type="Pfam" id="PF25396"/>
    </source>
</evidence>
<dbReference type="CDD" id="cd06008">
    <property type="entry name" value="NF-X1-zinc-finger"/>
    <property type="match status" value="1"/>
</dbReference>
<feature type="region of interest" description="Disordered" evidence="2">
    <location>
        <begin position="1197"/>
        <end position="1241"/>
    </location>
</feature>
<dbReference type="AlphaFoldDB" id="A0A6A5TFG1"/>
<evidence type="ECO:0000256" key="1">
    <source>
        <dbReference type="ARBA" id="ARBA00022806"/>
    </source>
</evidence>
<dbReference type="PANTHER" id="PTHR10887">
    <property type="entry name" value="DNA2/NAM7 HELICASE FAMILY"/>
    <property type="match status" value="1"/>
</dbReference>
<dbReference type="OrthoDB" id="409395at2759"/>
<dbReference type="InterPro" id="IPR041679">
    <property type="entry name" value="DNA2/NAM7-like_C"/>
</dbReference>
<keyword evidence="7" id="KW-1185">Reference proteome</keyword>
<keyword evidence="1" id="KW-0067">ATP-binding</keyword>
<sequence length="1241" mass="139913">MVRNKQSHNWADGRKGKGKAGARSVLGRSIQSTNMYGALGNGGNMYNGEMNAHIAERFHGSSAHHNRYPDPERVPLSLPARTNKDIEEYYSDAAKPVANAGAWLNNTEIPQPSEILPDPSTLSFPLGPEIVKIDDELRPNKVEGAYDSKEDYLRTQYDLLKEDAIRPLRKAVEEVRRDPLRDESDYTSNIGIYEPVYLTGVVFSPRGLAARVAFSLGRVKKYVRWKQSKRLITGTLTTCIMATVAARPLSALEANPPEIDLFFARTQDFQIDPMKKWIMVESRSSFFEASRHTLLSLQHMMRESFPLSEHIVKIKKDVEPPKYVLDNPYIDMSSLNVNILQSWPEGDSHSLDNSQSTALKRILTNKLAIVQGPPGTGKTYVSVVALKILLANLRKEDPPIIVTCQTNHALDQILRHIAEFEPNFIRLGGRSKDTDKIKKRTLFEVRNSYSQPRIPGSRKHQAIVAMKQLTTKMQILLAPLSMGNGCLDHRLLVKLRLITEEQARSLELENSMAMGVAQDAPGIQIEQWLGKFLVPCRRPIQPDDFGMAYEDEDFDEVDQLEELEAEAVARDDDDIDALRGPVTSLCDNQTGKGGLYWSDDQVHNLLQRTPDLINIPPSDRGAIYQYFQRHTKRIILEDFRELARQYEVFVQHRKIGQWEQDQALLAQQRLIGLTTTGLSKYRPLIASLRPRIVLVEEAAETLEAPVTAACVPSLEHLILVGDHQQLRPHCQVHEFEDEPYYFNLSLFERMAVNNIEIDCLTRQRRMIPEIRRLLAPIYDTTLQDHTSVTDVSNRPPVEGMGGNNSYFFHHSWPESRDSNMSCQNELEAAMIVGFFDYLVVNGVDSKKITVLTFYNGQRALLLKKLRQHQNLRGHFLNVVTVDSYQGEENDIVLLSLVRSNRKGGIGFLSVDNRVCVALSRAKRGFYIFGNAEKLAIESNTWADVVWTMYGKSKTHEIPTTGQPRRVGFRFPIECTNHGHKMWLQSPEDWDYINGGCDENCRCMLPCGHTCMLRCHPFPNDMINCTQMCNKVIPSCGHKCQGMCCDPCKCDICERRSGGKKAMLKAPIKAKAYNQEPQNFSTLSSSLEHWKTYAQGGVREDDAKMFQKAKEDSAKLYELASRSPQAEHSPSQPQLQTKTKSSTAKLIEISPKKKKVSPPAQSQTMDLLGDLVGGTGEQEASPSKTRVKYEETFTPFAPSSSTLTVRNKGKGKEKEMENKSVNHVAFGAGKNKGPAAIPNLMD</sequence>
<dbReference type="CDD" id="cd18808">
    <property type="entry name" value="SF1_C_Upf1"/>
    <property type="match status" value="1"/>
</dbReference>